<dbReference type="InterPro" id="IPR019897">
    <property type="entry name" value="RidA_CS"/>
</dbReference>
<dbReference type="PANTHER" id="PTHR11803">
    <property type="entry name" value="2-IMINOBUTANOATE/2-IMINOPROPANOATE DEAMINASE RIDA"/>
    <property type="match status" value="1"/>
</dbReference>
<dbReference type="OrthoDB" id="9808943at2"/>
<accession>E5Y2A0</accession>
<name>E5Y2A0_BILW3</name>
<dbReference type="HOGENOM" id="CLU_100715_7_3_7"/>
<dbReference type="NCBIfam" id="TIGR00004">
    <property type="entry name" value="Rid family detoxifying hydrolase"/>
    <property type="match status" value="1"/>
</dbReference>
<evidence type="ECO:0000313" key="3">
    <source>
        <dbReference type="Proteomes" id="UP000006034"/>
    </source>
</evidence>
<dbReference type="STRING" id="563192.HMPREF0179_00310"/>
<reference evidence="2 3" key="1">
    <citation type="submission" date="2010-10" db="EMBL/GenBank/DDBJ databases">
        <authorList>
            <consortium name="The Broad Institute Genome Sequencing Platform"/>
            <person name="Ward D."/>
            <person name="Earl A."/>
            <person name="Feldgarden M."/>
            <person name="Young S.K."/>
            <person name="Gargeya S."/>
            <person name="Zeng Q."/>
            <person name="Alvarado L."/>
            <person name="Berlin A."/>
            <person name="Bochicchio J."/>
            <person name="Chapman S.B."/>
            <person name="Chen Z."/>
            <person name="Freedman E."/>
            <person name="Gellesch M."/>
            <person name="Goldberg J."/>
            <person name="Griggs A."/>
            <person name="Gujja S."/>
            <person name="Heilman E."/>
            <person name="Heiman D."/>
            <person name="Howarth C."/>
            <person name="Mehta T."/>
            <person name="Neiman D."/>
            <person name="Pearson M."/>
            <person name="Roberts A."/>
            <person name="Saif S."/>
            <person name="Shea T."/>
            <person name="Shenoy N."/>
            <person name="Sisk P."/>
            <person name="Stolte C."/>
            <person name="Sykes S."/>
            <person name="White J."/>
            <person name="Yandava C."/>
            <person name="Allen-Vercoe E."/>
            <person name="Sibley C."/>
            <person name="Ambrose C.E."/>
            <person name="Strauss J."/>
            <person name="Daigneault M."/>
            <person name="Haas B."/>
            <person name="Nusbaum C."/>
            <person name="Birren B."/>
        </authorList>
    </citation>
    <scope>NUCLEOTIDE SEQUENCE [LARGE SCALE GENOMIC DNA]</scope>
    <source>
        <strain evidence="2 3">3_1_6</strain>
    </source>
</reference>
<dbReference type="GeneID" id="78086906"/>
<comment type="similarity">
    <text evidence="1">Belongs to the RutC family.</text>
</comment>
<dbReference type="InterPro" id="IPR035959">
    <property type="entry name" value="RutC-like_sf"/>
</dbReference>
<dbReference type="FunFam" id="3.30.1330.40:FF:000001">
    <property type="entry name" value="L-PSP family endoribonuclease"/>
    <property type="match status" value="1"/>
</dbReference>
<organism evidence="2 3">
    <name type="scientific">Bilophila wadsworthia (strain 3_1_6)</name>
    <dbReference type="NCBI Taxonomy" id="563192"/>
    <lineage>
        <taxon>Bacteria</taxon>
        <taxon>Pseudomonadati</taxon>
        <taxon>Thermodesulfobacteriota</taxon>
        <taxon>Desulfovibrionia</taxon>
        <taxon>Desulfovibrionales</taxon>
        <taxon>Desulfovibrionaceae</taxon>
        <taxon>Bilophila</taxon>
    </lineage>
</organism>
<dbReference type="PROSITE" id="PS01094">
    <property type="entry name" value="UPF0076"/>
    <property type="match status" value="1"/>
</dbReference>
<protein>
    <submittedName>
        <fullName evidence="2">TdcF protein</fullName>
    </submittedName>
</protein>
<dbReference type="InterPro" id="IPR006175">
    <property type="entry name" value="YjgF/YER057c/UK114"/>
</dbReference>
<comment type="caution">
    <text evidence="2">The sequence shown here is derived from an EMBL/GenBank/DDBJ whole genome shotgun (WGS) entry which is preliminary data.</text>
</comment>
<dbReference type="RefSeq" id="WP_005024458.1">
    <property type="nucleotide sequence ID" value="NZ_KE150239.1"/>
</dbReference>
<dbReference type="Gene3D" id="3.30.1330.40">
    <property type="entry name" value="RutC-like"/>
    <property type="match status" value="1"/>
</dbReference>
<sequence length="125" mass="12752">MKTVISTPKAPAAIGPYSQAIRKGGTLYLSGQIGMVPATGELVSNDVKEQAAQALANMKAVLAEAGSTPADVTKVTVFIVDMADFQAVNSVYSETFGADAPARSCVAVAALPKGARVEIEAIAVL</sequence>
<dbReference type="GO" id="GO:0019239">
    <property type="term" value="F:deaminase activity"/>
    <property type="evidence" value="ECO:0007669"/>
    <property type="project" value="TreeGrafter"/>
</dbReference>
<dbReference type="PANTHER" id="PTHR11803:SF58">
    <property type="entry name" value="PROTEIN HMF1-RELATED"/>
    <property type="match status" value="1"/>
</dbReference>
<keyword evidence="3" id="KW-1185">Reference proteome</keyword>
<dbReference type="Pfam" id="PF01042">
    <property type="entry name" value="Ribonuc_L-PSP"/>
    <property type="match status" value="1"/>
</dbReference>
<evidence type="ECO:0000313" key="2">
    <source>
        <dbReference type="EMBL" id="EFV45867.1"/>
    </source>
</evidence>
<dbReference type="Proteomes" id="UP000006034">
    <property type="component" value="Unassembled WGS sequence"/>
</dbReference>
<dbReference type="SUPFAM" id="SSF55298">
    <property type="entry name" value="YjgF-like"/>
    <property type="match status" value="1"/>
</dbReference>
<dbReference type="InterPro" id="IPR006056">
    <property type="entry name" value="RidA"/>
</dbReference>
<dbReference type="EMBL" id="ADCP02000002">
    <property type="protein sequence ID" value="EFV45867.1"/>
    <property type="molecule type" value="Genomic_DNA"/>
</dbReference>
<reference evidence="2 3" key="2">
    <citation type="submission" date="2013-04" db="EMBL/GenBank/DDBJ databases">
        <title>The Genome Sequence of Bilophila wadsworthia 3_1_6.</title>
        <authorList>
            <consortium name="The Broad Institute Genomics Platform"/>
            <person name="Earl A."/>
            <person name="Ward D."/>
            <person name="Feldgarden M."/>
            <person name="Gevers D."/>
            <person name="Sibley C."/>
            <person name="Strauss J."/>
            <person name="Allen-Vercoe E."/>
            <person name="Walker B."/>
            <person name="Young S."/>
            <person name="Zeng Q."/>
            <person name="Gargeya S."/>
            <person name="Fitzgerald M."/>
            <person name="Haas B."/>
            <person name="Abouelleil A."/>
            <person name="Allen A.W."/>
            <person name="Alvarado L."/>
            <person name="Arachchi H.M."/>
            <person name="Berlin A.M."/>
            <person name="Chapman S.B."/>
            <person name="Gainer-Dewar J."/>
            <person name="Goldberg J."/>
            <person name="Griggs A."/>
            <person name="Gujja S."/>
            <person name="Hansen M."/>
            <person name="Howarth C."/>
            <person name="Imamovic A."/>
            <person name="Ireland A."/>
            <person name="Larimer J."/>
            <person name="McCowan C."/>
            <person name="Murphy C."/>
            <person name="Pearson M."/>
            <person name="Poon T.W."/>
            <person name="Priest M."/>
            <person name="Roberts A."/>
            <person name="Saif S."/>
            <person name="Shea T."/>
            <person name="Sisk P."/>
            <person name="Sykes S."/>
            <person name="Wortman J."/>
            <person name="Nusbaum C."/>
            <person name="Birren B."/>
        </authorList>
    </citation>
    <scope>NUCLEOTIDE SEQUENCE [LARGE SCALE GENOMIC DNA]</scope>
    <source>
        <strain evidence="2 3">3_1_6</strain>
    </source>
</reference>
<dbReference type="eggNOG" id="COG0251">
    <property type="taxonomic scope" value="Bacteria"/>
</dbReference>
<dbReference type="CDD" id="cd00448">
    <property type="entry name" value="YjgF_YER057c_UK114_family"/>
    <property type="match status" value="1"/>
</dbReference>
<gene>
    <name evidence="2" type="ORF">HMPREF0179_00310</name>
</gene>
<proteinExistence type="inferred from homology"/>
<dbReference type="GO" id="GO:0005829">
    <property type="term" value="C:cytosol"/>
    <property type="evidence" value="ECO:0007669"/>
    <property type="project" value="TreeGrafter"/>
</dbReference>
<evidence type="ECO:0000256" key="1">
    <source>
        <dbReference type="ARBA" id="ARBA00010552"/>
    </source>
</evidence>
<dbReference type="AlphaFoldDB" id="E5Y2A0"/>